<dbReference type="GO" id="GO:0008233">
    <property type="term" value="F:peptidase activity"/>
    <property type="evidence" value="ECO:0007669"/>
    <property type="project" value="InterPro"/>
</dbReference>
<evidence type="ECO:0000313" key="5">
    <source>
        <dbReference type="Proteomes" id="UP000484842"/>
    </source>
</evidence>
<name>A0A7X1NY26_9DEIO</name>
<dbReference type="GO" id="GO:0006508">
    <property type="term" value="P:proteolysis"/>
    <property type="evidence" value="ECO:0007669"/>
    <property type="project" value="InterPro"/>
</dbReference>
<dbReference type="AlphaFoldDB" id="A0A7X1NY26"/>
<evidence type="ECO:0000313" key="4">
    <source>
        <dbReference type="EMBL" id="MPY67921.1"/>
    </source>
</evidence>
<evidence type="ECO:0000256" key="2">
    <source>
        <dbReference type="SAM" id="SignalP"/>
    </source>
</evidence>
<dbReference type="EMBL" id="WBSL01000011">
    <property type="protein sequence ID" value="MPY67921.1"/>
    <property type="molecule type" value="Genomic_DNA"/>
</dbReference>
<feature type="coiled-coil region" evidence="1">
    <location>
        <begin position="182"/>
        <end position="209"/>
    </location>
</feature>
<keyword evidence="2" id="KW-0732">Signal</keyword>
<dbReference type="Pfam" id="PF03412">
    <property type="entry name" value="Peptidase_C39"/>
    <property type="match status" value="1"/>
</dbReference>
<comment type="caution">
    <text evidence="4">The sequence shown here is derived from an EMBL/GenBank/DDBJ whole genome shotgun (WGS) entry which is preliminary data.</text>
</comment>
<evidence type="ECO:0000259" key="3">
    <source>
        <dbReference type="PROSITE" id="PS50990"/>
    </source>
</evidence>
<accession>A0A7X1NY26</accession>
<feature type="signal peptide" evidence="2">
    <location>
        <begin position="1"/>
        <end position="31"/>
    </location>
</feature>
<dbReference type="InterPro" id="IPR005074">
    <property type="entry name" value="Peptidase_C39"/>
</dbReference>
<organism evidence="4 5">
    <name type="scientific">Deinococcus terrestris</name>
    <dbReference type="NCBI Taxonomy" id="2651870"/>
    <lineage>
        <taxon>Bacteria</taxon>
        <taxon>Thermotogati</taxon>
        <taxon>Deinococcota</taxon>
        <taxon>Deinococci</taxon>
        <taxon>Deinococcales</taxon>
        <taxon>Deinococcaceae</taxon>
        <taxon>Deinococcus</taxon>
    </lineage>
</organism>
<dbReference type="Gene3D" id="3.90.70.10">
    <property type="entry name" value="Cysteine proteinases"/>
    <property type="match status" value="1"/>
</dbReference>
<dbReference type="PROSITE" id="PS50990">
    <property type="entry name" value="PEPTIDASE_C39"/>
    <property type="match status" value="1"/>
</dbReference>
<protein>
    <submittedName>
        <fullName evidence="4">Peptidase C39 bacteriocin processing</fullName>
    </submittedName>
</protein>
<keyword evidence="1" id="KW-0175">Coiled coil</keyword>
<gene>
    <name evidence="4" type="ORF">F8S09_14755</name>
</gene>
<sequence>MRLDHRLRSLRIATGVSVLLLAFGTSATAQGQDYRTLRYQSVIGQTSDFTCGPAALATLLTHYYGRPVSEKTLTERSVADMQARGKEVVEGITLLSLRNALTTENVPSAGYKLTLEQLRGVMEAGLPVVANVVYPKGHYYLVLAVDDQNVLLADPSWGVRSQPIANFLNAWNGVVLMPQPSEAEAAQARAQVRQQLSKYRERIERLKTGA</sequence>
<keyword evidence="5" id="KW-1185">Reference proteome</keyword>
<feature type="domain" description="Peptidase C39" evidence="3">
    <location>
        <begin position="45"/>
        <end position="178"/>
    </location>
</feature>
<evidence type="ECO:0000256" key="1">
    <source>
        <dbReference type="SAM" id="Coils"/>
    </source>
</evidence>
<dbReference type="GO" id="GO:0005524">
    <property type="term" value="F:ATP binding"/>
    <property type="evidence" value="ECO:0007669"/>
    <property type="project" value="InterPro"/>
</dbReference>
<dbReference type="Proteomes" id="UP000484842">
    <property type="component" value="Unassembled WGS sequence"/>
</dbReference>
<reference evidence="4 5" key="1">
    <citation type="submission" date="2019-10" db="EMBL/GenBank/DDBJ databases">
        <title>Deinococcus sp. isolated from soil.</title>
        <authorList>
            <person name="Li Y."/>
            <person name="Wang J."/>
        </authorList>
    </citation>
    <scope>NUCLEOTIDE SEQUENCE [LARGE SCALE GENOMIC DNA]</scope>
    <source>
        <strain evidence="4 5">SDU3-2</strain>
    </source>
</reference>
<dbReference type="GO" id="GO:0016020">
    <property type="term" value="C:membrane"/>
    <property type="evidence" value="ECO:0007669"/>
    <property type="project" value="InterPro"/>
</dbReference>
<feature type="chain" id="PRO_5030905163" evidence="2">
    <location>
        <begin position="32"/>
        <end position="210"/>
    </location>
</feature>
<proteinExistence type="predicted"/>
<dbReference type="RefSeq" id="WP_152872235.1">
    <property type="nucleotide sequence ID" value="NZ_WBSL01000011.1"/>
</dbReference>